<accession>A0ABV6MY74</accession>
<sequence>MSIDDGYWLERWMREFDIKSVADYRRATQSPTVVKALYQIIPYHDEQWSQVPSLGPYGVMAGRTLDLSGSFHPPCLNCFRNELKLLLSRTAHYFQHIAVGGPIVDAVARGLEARSPDVRARTIRELQDHVALLLYIDEIGARDKIRFVTKPATYCQSCYRNYAREAGITIYDDEQQSADVIAKIIETSKFSTVRNRAGNWTAKITGPMVTDHVLVSEYGRTRPTRAYMAREVFDSITVPAVQDYITAKHYTLPIVDMSEFAWMKTIRGERSSSAESVALEVELPGINGIGLREFLQMQQEDEASYLKFQTAVRTAVREAIKRHESRSPNEIARAVVEEYVKPEIADIEQKMRSATRSLSKKVGISAVVGTTATSIGLMGAMPLVVTAGVGVVAASLTQVYKYFDDKATVESSDMYFLWKAGRVKHDPTEVYRDEI</sequence>
<protein>
    <submittedName>
        <fullName evidence="1">Uncharacterized protein</fullName>
    </submittedName>
</protein>
<gene>
    <name evidence="1" type="ORF">ACFFH7_26110</name>
</gene>
<organism evidence="1 2">
    <name type="scientific">Kutzneria chonburiensis</name>
    <dbReference type="NCBI Taxonomy" id="1483604"/>
    <lineage>
        <taxon>Bacteria</taxon>
        <taxon>Bacillati</taxon>
        <taxon>Actinomycetota</taxon>
        <taxon>Actinomycetes</taxon>
        <taxon>Pseudonocardiales</taxon>
        <taxon>Pseudonocardiaceae</taxon>
        <taxon>Kutzneria</taxon>
    </lineage>
</organism>
<name>A0ABV6MY74_9PSEU</name>
<dbReference type="RefSeq" id="WP_273936266.1">
    <property type="nucleotide sequence ID" value="NZ_CP097263.1"/>
</dbReference>
<dbReference type="Proteomes" id="UP001589810">
    <property type="component" value="Unassembled WGS sequence"/>
</dbReference>
<dbReference type="EMBL" id="JBHLUD010000008">
    <property type="protein sequence ID" value="MFC0545007.1"/>
    <property type="molecule type" value="Genomic_DNA"/>
</dbReference>
<proteinExistence type="predicted"/>
<evidence type="ECO:0000313" key="2">
    <source>
        <dbReference type="Proteomes" id="UP001589810"/>
    </source>
</evidence>
<comment type="caution">
    <text evidence="1">The sequence shown here is derived from an EMBL/GenBank/DDBJ whole genome shotgun (WGS) entry which is preliminary data.</text>
</comment>
<keyword evidence="2" id="KW-1185">Reference proteome</keyword>
<evidence type="ECO:0000313" key="1">
    <source>
        <dbReference type="EMBL" id="MFC0545007.1"/>
    </source>
</evidence>
<reference evidence="1 2" key="1">
    <citation type="submission" date="2024-09" db="EMBL/GenBank/DDBJ databases">
        <authorList>
            <person name="Sun Q."/>
            <person name="Mori K."/>
        </authorList>
    </citation>
    <scope>NUCLEOTIDE SEQUENCE [LARGE SCALE GENOMIC DNA]</scope>
    <source>
        <strain evidence="1 2">TBRC 1432</strain>
    </source>
</reference>